<comment type="caution">
    <text evidence="1">The sequence shown here is derived from an EMBL/GenBank/DDBJ whole genome shotgun (WGS) entry which is preliminary data.</text>
</comment>
<sequence length="115" mass="13586">MLTPSDSKLSKQQQILSAVSEEEQLLKQQRIQEVLLLIDSLFQREETTFRIIIDCLYDVGSLNLINKKFHSRHLNFIMKAIARFSKPIFRIYALYWVKKNSPKLITNWLASKVKF</sequence>
<dbReference type="EMBL" id="MVGR01000003">
    <property type="protein sequence ID" value="OPF18560.1"/>
    <property type="molecule type" value="Genomic_DNA"/>
</dbReference>
<organism evidence="1 2">
    <name type="scientific">Microcystis aeruginosa KW</name>
    <dbReference type="NCBI Taxonomy" id="1960155"/>
    <lineage>
        <taxon>Bacteria</taxon>
        <taxon>Bacillati</taxon>
        <taxon>Cyanobacteriota</taxon>
        <taxon>Cyanophyceae</taxon>
        <taxon>Oscillatoriophycideae</taxon>
        <taxon>Chroococcales</taxon>
        <taxon>Microcystaceae</taxon>
        <taxon>Microcystis</taxon>
    </lineage>
</organism>
<evidence type="ECO:0000313" key="2">
    <source>
        <dbReference type="Proteomes" id="UP000189835"/>
    </source>
</evidence>
<name>A0A1V4BV63_MICAE</name>
<dbReference type="RefSeq" id="WP_079205798.1">
    <property type="nucleotide sequence ID" value="NZ_MVGR01000003.1"/>
</dbReference>
<reference evidence="1 2" key="1">
    <citation type="submission" date="2017-02" db="EMBL/GenBank/DDBJ databases">
        <title>Genome sequence of Microcystis aeruginosa KW.</title>
        <authorList>
            <person name="Oh H.-M."/>
            <person name="Ahn C.-Y."/>
            <person name="Jeong H."/>
            <person name="Srivastava A."/>
            <person name="Lee H.-G."/>
            <person name="Kang S.-R."/>
        </authorList>
    </citation>
    <scope>NUCLEOTIDE SEQUENCE [LARGE SCALE GENOMIC DNA]</scope>
    <source>
        <strain evidence="1 2">KW</strain>
    </source>
</reference>
<gene>
    <name evidence="1" type="ORF">B1L04_03380</name>
</gene>
<accession>A0A1V4BV63</accession>
<dbReference type="Proteomes" id="UP000189835">
    <property type="component" value="Unassembled WGS sequence"/>
</dbReference>
<dbReference type="AlphaFoldDB" id="A0A1V4BV63"/>
<protein>
    <submittedName>
        <fullName evidence="1">Uncharacterized protein</fullName>
    </submittedName>
</protein>
<proteinExistence type="predicted"/>
<evidence type="ECO:0000313" key="1">
    <source>
        <dbReference type="EMBL" id="OPF18560.1"/>
    </source>
</evidence>